<dbReference type="Proteomes" id="UP000239485">
    <property type="component" value="Unassembled WGS sequence"/>
</dbReference>
<dbReference type="OrthoDB" id="6199084at2"/>
<evidence type="ECO:0000313" key="2">
    <source>
        <dbReference type="EMBL" id="PPK97788.1"/>
    </source>
</evidence>
<accession>A0A2S6IU93</accession>
<organism evidence="2 3">
    <name type="scientific">Kineococcus xinjiangensis</name>
    <dbReference type="NCBI Taxonomy" id="512762"/>
    <lineage>
        <taxon>Bacteria</taxon>
        <taxon>Bacillati</taxon>
        <taxon>Actinomycetota</taxon>
        <taxon>Actinomycetes</taxon>
        <taxon>Kineosporiales</taxon>
        <taxon>Kineosporiaceae</taxon>
        <taxon>Kineococcus</taxon>
    </lineage>
</organism>
<keyword evidence="3" id="KW-1185">Reference proteome</keyword>
<gene>
    <name evidence="2" type="ORF">CLV92_103323</name>
</gene>
<proteinExistence type="predicted"/>
<dbReference type="EMBL" id="PTJD01000003">
    <property type="protein sequence ID" value="PPK97788.1"/>
    <property type="molecule type" value="Genomic_DNA"/>
</dbReference>
<dbReference type="AlphaFoldDB" id="A0A2S6IU93"/>
<comment type="caution">
    <text evidence="2">The sequence shown here is derived from an EMBL/GenBank/DDBJ whole genome shotgun (WGS) entry which is preliminary data.</text>
</comment>
<sequence>MYVETSVRCAGPADAERLWFLTQDPQVHPRWDLRFSSITPTSVDGRGNRHFTYALALPFPRLPLRTVTGTGTSVGHRRDGSGRGTSALRFRTDDRLSPLGEGSGYWRYVPVGDGRMRFLTGYDYEPGWGRVGALLDPWLTRPAVGWATAWSFDRLRLWVDEGLDPALARDRALAWTALRALGVAGAAALARRSSWAAVGVAGLALLAPVPPSVPSGRRCLRRPPDPRAGRAPASLAGLPEPAPAPAGGGRAGGPA</sequence>
<evidence type="ECO:0000313" key="3">
    <source>
        <dbReference type="Proteomes" id="UP000239485"/>
    </source>
</evidence>
<name>A0A2S6IU93_9ACTN</name>
<reference evidence="2 3" key="1">
    <citation type="submission" date="2018-02" db="EMBL/GenBank/DDBJ databases">
        <title>Genomic Encyclopedia of Archaeal and Bacterial Type Strains, Phase II (KMG-II): from individual species to whole genera.</title>
        <authorList>
            <person name="Goeker M."/>
        </authorList>
    </citation>
    <scope>NUCLEOTIDE SEQUENCE [LARGE SCALE GENOMIC DNA]</scope>
    <source>
        <strain evidence="2 3">DSM 22857</strain>
    </source>
</reference>
<protein>
    <recommendedName>
        <fullName evidence="4">Polyketide cyclase/dehydrase/lipid transport protein</fullName>
    </recommendedName>
</protein>
<evidence type="ECO:0008006" key="4">
    <source>
        <dbReference type="Google" id="ProtNLM"/>
    </source>
</evidence>
<feature type="region of interest" description="Disordered" evidence="1">
    <location>
        <begin position="214"/>
        <end position="255"/>
    </location>
</feature>
<evidence type="ECO:0000256" key="1">
    <source>
        <dbReference type="SAM" id="MobiDB-lite"/>
    </source>
</evidence>
<dbReference type="SUPFAM" id="SSF55961">
    <property type="entry name" value="Bet v1-like"/>
    <property type="match status" value="1"/>
</dbReference>
<feature type="compositionally biased region" description="Gly residues" evidence="1">
    <location>
        <begin position="246"/>
        <end position="255"/>
    </location>
</feature>
<feature type="compositionally biased region" description="Low complexity" evidence="1">
    <location>
        <begin position="229"/>
        <end position="239"/>
    </location>
</feature>